<dbReference type="InterPro" id="IPR015943">
    <property type="entry name" value="WD40/YVTN_repeat-like_dom_sf"/>
</dbReference>
<dbReference type="GO" id="GO:1990811">
    <property type="term" value="C:MWP complex"/>
    <property type="evidence" value="ECO:0007669"/>
    <property type="project" value="TreeGrafter"/>
</dbReference>
<sequence length="521" mass="57128">MSLPLGQALLRPAVSSDGRYIALITPTSALQVIQVVDTLEVKVLFDGSPPKVAASFLSHLTVLKWSPLSSTADERSCPPWLLLSDGLRLLVFNTERLLELAQDHGSSSPAYIAADYDFGEHSGKLSFADFLFDTKHVLVMFESSGIASILSTTRAQRDDIANVKFTGQRGLTRSANHRTVSLLTRSKGQDQLLLLGLQEGEVRPQASFNLPTTDAQSAHFSPGLDPVLTVVDSPSYGVRVNFFSAMGHPLEALNMSGQFGTSSELDGVGVSQLRWARSMDNSILVVADGKKQILVREQNHQKLWVREIGILQHPPTIDGSMSLVWQQTGDGEFVLQKAAFDAVQAAASTTDVILLETNCDQTFLASTVQDNPNTCWVWQPNHPDPHTIVTFTDHVKFLLWHPTEPNVLVVTTSSKDPMVYCWHTESRPPKRCAIPMTDTGSNKYEAKWVEPAVDGRHPFVMTSNKAIGYGLLRHENGQVIFDSLPDQTAVHLLDESDASALATPSKPAKVKSQVTPNSELW</sequence>
<dbReference type="Gene3D" id="2.130.10.10">
    <property type="entry name" value="YVTN repeat-like/Quinoprotein amine dehydrogenase"/>
    <property type="match status" value="1"/>
</dbReference>
<keyword evidence="2" id="KW-1185">Reference proteome</keyword>
<evidence type="ECO:0000313" key="1">
    <source>
        <dbReference type="EMBL" id="KPI44081.1"/>
    </source>
</evidence>
<gene>
    <name evidence="1" type="ORF">AB675_6508</name>
</gene>
<dbReference type="GeneID" id="28738685"/>
<dbReference type="PANTHER" id="PTHR16220:SF0">
    <property type="entry name" value="WD REPEAT-CONTAINING PROTEIN WRAP73"/>
    <property type="match status" value="1"/>
</dbReference>
<dbReference type="GO" id="GO:0005815">
    <property type="term" value="C:microtubule organizing center"/>
    <property type="evidence" value="ECO:0007669"/>
    <property type="project" value="TreeGrafter"/>
</dbReference>
<proteinExistence type="predicted"/>
<dbReference type="STRING" id="1664694.A0A0N0NQM6"/>
<comment type="caution">
    <text evidence="1">The sequence shown here is derived from an EMBL/GenBank/DDBJ whole genome shotgun (WGS) entry which is preliminary data.</text>
</comment>
<dbReference type="RefSeq" id="XP_018004044.1">
    <property type="nucleotide sequence ID" value="XM_018146805.1"/>
</dbReference>
<dbReference type="EMBL" id="LFJN01000004">
    <property type="protein sequence ID" value="KPI44081.1"/>
    <property type="molecule type" value="Genomic_DNA"/>
</dbReference>
<organism evidence="1 2">
    <name type="scientific">Cyphellophora attinorum</name>
    <dbReference type="NCBI Taxonomy" id="1664694"/>
    <lineage>
        <taxon>Eukaryota</taxon>
        <taxon>Fungi</taxon>
        <taxon>Dikarya</taxon>
        <taxon>Ascomycota</taxon>
        <taxon>Pezizomycotina</taxon>
        <taxon>Eurotiomycetes</taxon>
        <taxon>Chaetothyriomycetidae</taxon>
        <taxon>Chaetothyriales</taxon>
        <taxon>Cyphellophoraceae</taxon>
        <taxon>Cyphellophora</taxon>
    </lineage>
</organism>
<dbReference type="OrthoDB" id="308690at2759"/>
<evidence type="ECO:0008006" key="3">
    <source>
        <dbReference type="Google" id="ProtNLM"/>
    </source>
</evidence>
<accession>A0A0N0NQM6</accession>
<protein>
    <recommendedName>
        <fullName evidence="3">WD repeat-containing protein WRAP73</fullName>
    </recommendedName>
</protein>
<evidence type="ECO:0000313" key="2">
    <source>
        <dbReference type="Proteomes" id="UP000038010"/>
    </source>
</evidence>
<dbReference type="InterPro" id="IPR052778">
    <property type="entry name" value="Centrosome-WD_assoc"/>
</dbReference>
<dbReference type="VEuPathDB" id="FungiDB:AB675_6508"/>
<name>A0A0N0NQM6_9EURO</name>
<dbReference type="GO" id="GO:1990810">
    <property type="term" value="P:microtubule anchoring at mitotic spindle pole body"/>
    <property type="evidence" value="ECO:0007669"/>
    <property type="project" value="TreeGrafter"/>
</dbReference>
<reference evidence="1 2" key="1">
    <citation type="submission" date="2015-06" db="EMBL/GenBank/DDBJ databases">
        <title>Draft genome of the ant-associated black yeast Phialophora attae CBS 131958.</title>
        <authorList>
            <person name="Moreno L.F."/>
            <person name="Stielow B.J."/>
            <person name="de Hoog S."/>
            <person name="Vicente V.A."/>
            <person name="Weiss V.A."/>
            <person name="de Vries M."/>
            <person name="Cruz L.M."/>
            <person name="Souza E.M."/>
        </authorList>
    </citation>
    <scope>NUCLEOTIDE SEQUENCE [LARGE SCALE GENOMIC DNA]</scope>
    <source>
        <strain evidence="1 2">CBS 131958</strain>
    </source>
</reference>
<dbReference type="PANTHER" id="PTHR16220">
    <property type="entry name" value="WD REPEAT PROTEIN 8-RELATED"/>
    <property type="match status" value="1"/>
</dbReference>
<dbReference type="SUPFAM" id="SSF69322">
    <property type="entry name" value="Tricorn protease domain 2"/>
    <property type="match status" value="1"/>
</dbReference>
<dbReference type="Proteomes" id="UP000038010">
    <property type="component" value="Unassembled WGS sequence"/>
</dbReference>
<dbReference type="AlphaFoldDB" id="A0A0N0NQM6"/>